<dbReference type="SUPFAM" id="SSF47384">
    <property type="entry name" value="Homodimeric domain of signal transducing histidine kinase"/>
    <property type="match status" value="1"/>
</dbReference>
<dbReference type="Gene3D" id="3.30.565.10">
    <property type="entry name" value="Histidine kinase-like ATPase, C-terminal domain"/>
    <property type="match status" value="1"/>
</dbReference>
<gene>
    <name evidence="18" type="ORF">TMES_11955</name>
</gene>
<dbReference type="EMBL" id="JFKA01000004">
    <property type="protein sequence ID" value="OSQ38505.1"/>
    <property type="molecule type" value="Genomic_DNA"/>
</dbReference>
<evidence type="ECO:0000256" key="14">
    <source>
        <dbReference type="ARBA" id="ARBA00023136"/>
    </source>
</evidence>
<comment type="catalytic activity">
    <reaction evidence="1">
        <text>ATP + protein L-histidine = ADP + protein N-phospho-L-histidine.</text>
        <dbReference type="EC" id="2.7.13.3"/>
    </reaction>
</comment>
<dbReference type="Pfam" id="PF02518">
    <property type="entry name" value="HATPase_c"/>
    <property type="match status" value="1"/>
</dbReference>
<evidence type="ECO:0000259" key="16">
    <source>
        <dbReference type="PROSITE" id="PS50109"/>
    </source>
</evidence>
<evidence type="ECO:0000256" key="2">
    <source>
        <dbReference type="ARBA" id="ARBA00004429"/>
    </source>
</evidence>
<evidence type="ECO:0000256" key="7">
    <source>
        <dbReference type="ARBA" id="ARBA00022679"/>
    </source>
</evidence>
<evidence type="ECO:0000256" key="1">
    <source>
        <dbReference type="ARBA" id="ARBA00000085"/>
    </source>
</evidence>
<evidence type="ECO:0000256" key="3">
    <source>
        <dbReference type="ARBA" id="ARBA00012438"/>
    </source>
</evidence>
<keyword evidence="10" id="KW-0418">Kinase</keyword>
<dbReference type="InterPro" id="IPR050980">
    <property type="entry name" value="2C_sensor_his_kinase"/>
</dbReference>
<sequence>MTVLGNAYTGWIKSLLPRGLLGRSLLILMTPMLLLQIVTVLIFFERHWDTIARQLSRGLAGDVAYVVDYIGQYPDQAHFDAMTDNVRRRMQLDVVFEPDAILQKQITEPPYGLVSEELFTALKERLDRPFYFDLEIDDRLLEIRVQLRDGVLSIVAPRKRLYTSTTYIFFMWIAGTALILYGVAVLFMRNQVRPIRRLAKAADQFGRGVNVDDFKPEGASEVRLAAASFMSMRDRIQRHLSQRTALLAGVSHDLRTPLTRMKLELAMQGMSPGVDALKQDVLDMERMVDAYLAFARGEEGEQAVETDIGKLLTDLVGEALRDGDQIDLHIEDNQMMELRRQSVRRCVANIIGNAGRYATNLSIRAGRRGNDFEIIFDDDGPGIPADKREEVFKPFYRLEESRNQATGGVGLGMTIARDSARGHGGEVYLEDAPSGGLRVRLVLPIGHQIRT</sequence>
<evidence type="ECO:0000256" key="6">
    <source>
        <dbReference type="ARBA" id="ARBA00022553"/>
    </source>
</evidence>
<evidence type="ECO:0000313" key="19">
    <source>
        <dbReference type="Proteomes" id="UP000193391"/>
    </source>
</evidence>
<dbReference type="PANTHER" id="PTHR44936:SF5">
    <property type="entry name" value="SENSOR HISTIDINE KINASE ENVZ"/>
    <property type="match status" value="1"/>
</dbReference>
<protein>
    <recommendedName>
        <fullName evidence="3">histidine kinase</fullName>
        <ecNumber evidence="3">2.7.13.3</ecNumber>
    </recommendedName>
</protein>
<dbReference type="Proteomes" id="UP000193391">
    <property type="component" value="Unassembled WGS sequence"/>
</dbReference>
<evidence type="ECO:0000256" key="12">
    <source>
        <dbReference type="ARBA" id="ARBA00022989"/>
    </source>
</evidence>
<dbReference type="EC" id="2.7.13.3" evidence="3"/>
<dbReference type="CDD" id="cd00082">
    <property type="entry name" value="HisKA"/>
    <property type="match status" value="1"/>
</dbReference>
<comment type="caution">
    <text evidence="18">The sequence shown here is derived from an EMBL/GenBank/DDBJ whole genome shotgun (WGS) entry which is preliminary data.</text>
</comment>
<evidence type="ECO:0000256" key="5">
    <source>
        <dbReference type="ARBA" id="ARBA00022519"/>
    </source>
</evidence>
<dbReference type="InterPro" id="IPR004358">
    <property type="entry name" value="Sig_transdc_His_kin-like_C"/>
</dbReference>
<evidence type="ECO:0000256" key="4">
    <source>
        <dbReference type="ARBA" id="ARBA00022475"/>
    </source>
</evidence>
<keyword evidence="4" id="KW-1003">Cell membrane</keyword>
<keyword evidence="8 15" id="KW-0812">Transmembrane</keyword>
<comment type="subcellular location">
    <subcellularLocation>
        <location evidence="2">Cell inner membrane</location>
        <topology evidence="2">Multi-pass membrane protein</topology>
    </subcellularLocation>
</comment>
<dbReference type="GO" id="GO:0005524">
    <property type="term" value="F:ATP binding"/>
    <property type="evidence" value="ECO:0007669"/>
    <property type="project" value="UniProtKB-KW"/>
</dbReference>
<evidence type="ECO:0000256" key="11">
    <source>
        <dbReference type="ARBA" id="ARBA00022840"/>
    </source>
</evidence>
<feature type="domain" description="HAMP" evidence="17">
    <location>
        <begin position="189"/>
        <end position="241"/>
    </location>
</feature>
<proteinExistence type="predicted"/>
<dbReference type="PROSITE" id="PS50885">
    <property type="entry name" value="HAMP"/>
    <property type="match status" value="1"/>
</dbReference>
<dbReference type="PRINTS" id="PR00344">
    <property type="entry name" value="BCTRLSENSOR"/>
</dbReference>
<feature type="transmembrane region" description="Helical" evidence="15">
    <location>
        <begin position="167"/>
        <end position="188"/>
    </location>
</feature>
<evidence type="ECO:0000256" key="9">
    <source>
        <dbReference type="ARBA" id="ARBA00022741"/>
    </source>
</evidence>
<dbReference type="SUPFAM" id="SSF55874">
    <property type="entry name" value="ATPase domain of HSP90 chaperone/DNA topoisomerase II/histidine kinase"/>
    <property type="match status" value="1"/>
</dbReference>
<keyword evidence="6" id="KW-0597">Phosphoprotein</keyword>
<dbReference type="InterPro" id="IPR036097">
    <property type="entry name" value="HisK_dim/P_sf"/>
</dbReference>
<dbReference type="PROSITE" id="PS50109">
    <property type="entry name" value="HIS_KIN"/>
    <property type="match status" value="1"/>
</dbReference>
<dbReference type="GO" id="GO:0000155">
    <property type="term" value="F:phosphorelay sensor kinase activity"/>
    <property type="evidence" value="ECO:0007669"/>
    <property type="project" value="InterPro"/>
</dbReference>
<evidence type="ECO:0000256" key="10">
    <source>
        <dbReference type="ARBA" id="ARBA00022777"/>
    </source>
</evidence>
<dbReference type="InterPro" id="IPR003594">
    <property type="entry name" value="HATPase_dom"/>
</dbReference>
<keyword evidence="14 15" id="KW-0472">Membrane</keyword>
<keyword evidence="19" id="KW-1185">Reference proteome</keyword>
<dbReference type="SMART" id="SM00304">
    <property type="entry name" value="HAMP"/>
    <property type="match status" value="1"/>
</dbReference>
<dbReference type="InterPro" id="IPR036890">
    <property type="entry name" value="HATPase_C_sf"/>
</dbReference>
<dbReference type="InterPro" id="IPR003661">
    <property type="entry name" value="HisK_dim/P_dom"/>
</dbReference>
<dbReference type="Pfam" id="PF00672">
    <property type="entry name" value="HAMP"/>
    <property type="match status" value="1"/>
</dbReference>
<dbReference type="AlphaFoldDB" id="A0A1Y2L084"/>
<keyword evidence="11" id="KW-0067">ATP-binding</keyword>
<dbReference type="InterPro" id="IPR003660">
    <property type="entry name" value="HAMP_dom"/>
</dbReference>
<evidence type="ECO:0000256" key="15">
    <source>
        <dbReference type="SAM" id="Phobius"/>
    </source>
</evidence>
<organism evidence="18 19">
    <name type="scientific">Thalassospira mesophila</name>
    <dbReference type="NCBI Taxonomy" id="1293891"/>
    <lineage>
        <taxon>Bacteria</taxon>
        <taxon>Pseudomonadati</taxon>
        <taxon>Pseudomonadota</taxon>
        <taxon>Alphaproteobacteria</taxon>
        <taxon>Rhodospirillales</taxon>
        <taxon>Thalassospiraceae</taxon>
        <taxon>Thalassospira</taxon>
    </lineage>
</organism>
<keyword evidence="12 15" id="KW-1133">Transmembrane helix</keyword>
<feature type="transmembrane region" description="Helical" evidence="15">
    <location>
        <begin position="20"/>
        <end position="44"/>
    </location>
</feature>
<keyword evidence="5" id="KW-0997">Cell inner membrane</keyword>
<accession>A0A1Y2L084</accession>
<keyword evidence="9" id="KW-0547">Nucleotide-binding</keyword>
<dbReference type="GO" id="GO:0005886">
    <property type="term" value="C:plasma membrane"/>
    <property type="evidence" value="ECO:0007669"/>
    <property type="project" value="UniProtKB-SubCell"/>
</dbReference>
<evidence type="ECO:0000259" key="17">
    <source>
        <dbReference type="PROSITE" id="PS50885"/>
    </source>
</evidence>
<dbReference type="SMART" id="SM00388">
    <property type="entry name" value="HisKA"/>
    <property type="match status" value="1"/>
</dbReference>
<feature type="domain" description="Histidine kinase" evidence="16">
    <location>
        <begin position="249"/>
        <end position="447"/>
    </location>
</feature>
<dbReference type="PANTHER" id="PTHR44936">
    <property type="entry name" value="SENSOR PROTEIN CREC"/>
    <property type="match status" value="1"/>
</dbReference>
<evidence type="ECO:0000313" key="18">
    <source>
        <dbReference type="EMBL" id="OSQ38505.1"/>
    </source>
</evidence>
<dbReference type="Gene3D" id="1.10.287.130">
    <property type="match status" value="1"/>
</dbReference>
<evidence type="ECO:0000256" key="8">
    <source>
        <dbReference type="ARBA" id="ARBA00022692"/>
    </source>
</evidence>
<dbReference type="SMART" id="SM00387">
    <property type="entry name" value="HATPase_c"/>
    <property type="match status" value="1"/>
</dbReference>
<name>A0A1Y2L084_9PROT</name>
<dbReference type="InterPro" id="IPR005467">
    <property type="entry name" value="His_kinase_dom"/>
</dbReference>
<dbReference type="STRING" id="1293891.TMES_11955"/>
<reference evidence="18 19" key="1">
    <citation type="submission" date="2014-03" db="EMBL/GenBank/DDBJ databases">
        <title>The draft genome sequence of Thalassospira mesophila JCM 18969.</title>
        <authorList>
            <person name="Lai Q."/>
            <person name="Shao Z."/>
        </authorList>
    </citation>
    <scope>NUCLEOTIDE SEQUENCE [LARGE SCALE GENOMIC DNA]</scope>
    <source>
        <strain evidence="18 19">JCM 18969</strain>
    </source>
</reference>
<keyword evidence="7" id="KW-0808">Transferase</keyword>
<evidence type="ECO:0000256" key="13">
    <source>
        <dbReference type="ARBA" id="ARBA00023012"/>
    </source>
</evidence>
<keyword evidence="13" id="KW-0902">Two-component regulatory system</keyword>
<dbReference type="Pfam" id="PF00512">
    <property type="entry name" value="HisKA"/>
    <property type="match status" value="1"/>
</dbReference>
<dbReference type="CDD" id="cd06225">
    <property type="entry name" value="HAMP"/>
    <property type="match status" value="1"/>
</dbReference>